<proteinExistence type="predicted"/>
<gene>
    <name evidence="6" type="ORF">JOF44_003385</name>
</gene>
<keyword evidence="3" id="KW-0862">Zinc</keyword>
<protein>
    <submittedName>
        <fullName evidence="6">Threonine dehydrogenase-like Zn-dependent dehydrogenase</fullName>
    </submittedName>
</protein>
<evidence type="ECO:0000313" key="7">
    <source>
        <dbReference type="Proteomes" id="UP000698222"/>
    </source>
</evidence>
<dbReference type="Pfam" id="PF08240">
    <property type="entry name" value="ADH_N"/>
    <property type="match status" value="1"/>
</dbReference>
<sequence length="350" mass="35951">MRALQVMGPGAVEVVEVPAPRPAPGEALLRVRYAGICGSDIQTLRGTQPFASYPRVPGHEFSAEIVELGDSDHGPDDAPGATGDFAVGDLVTGVPYFEDGTCYSCRRGLVNACVHNETMGVHRDGAFQELLTMPLDRLHRAEGIDPRDLALVEPFSIGYHAVRRAAVGPGDRVLVLGAGAIGLLTLLAARLHGAEVWIADVVPGRLELAASLGAAGTADLTTATIPELVGAATGGDGFDVVCEATGVPVSFTNAIEAAAVGARLALIGNGTAEVTFQQSVLIKKELTVVGSRNSRGVFPALIELLETGQVDVAPLRTSVVPFTAAAGALQAAAAGSTADVKVLLEFPPGP</sequence>
<dbReference type="Proteomes" id="UP000698222">
    <property type="component" value="Unassembled WGS sequence"/>
</dbReference>
<dbReference type="EMBL" id="JAGIOC010000001">
    <property type="protein sequence ID" value="MBP2410482.1"/>
    <property type="molecule type" value="Genomic_DNA"/>
</dbReference>
<dbReference type="PANTHER" id="PTHR43401:SF2">
    <property type="entry name" value="L-THREONINE 3-DEHYDROGENASE"/>
    <property type="match status" value="1"/>
</dbReference>
<feature type="domain" description="Enoyl reductase (ER)" evidence="5">
    <location>
        <begin position="8"/>
        <end position="344"/>
    </location>
</feature>
<evidence type="ECO:0000256" key="3">
    <source>
        <dbReference type="ARBA" id="ARBA00022833"/>
    </source>
</evidence>
<dbReference type="Gene3D" id="3.90.180.10">
    <property type="entry name" value="Medium-chain alcohol dehydrogenases, catalytic domain"/>
    <property type="match status" value="1"/>
</dbReference>
<dbReference type="SMART" id="SM00829">
    <property type="entry name" value="PKS_ER"/>
    <property type="match status" value="1"/>
</dbReference>
<name>A0ABS4YNW0_9MICO</name>
<reference evidence="6 7" key="1">
    <citation type="submission" date="2021-03" db="EMBL/GenBank/DDBJ databases">
        <title>Sequencing the genomes of 1000 actinobacteria strains.</title>
        <authorList>
            <person name="Klenk H.-P."/>
        </authorList>
    </citation>
    <scope>NUCLEOTIDE SEQUENCE [LARGE SCALE GENOMIC DNA]</scope>
    <source>
        <strain evidence="6 7">DSM 14564</strain>
    </source>
</reference>
<dbReference type="InterPro" id="IPR050129">
    <property type="entry name" value="Zn_alcohol_dh"/>
</dbReference>
<dbReference type="SUPFAM" id="SSF50129">
    <property type="entry name" value="GroES-like"/>
    <property type="match status" value="1"/>
</dbReference>
<evidence type="ECO:0000256" key="2">
    <source>
        <dbReference type="ARBA" id="ARBA00022723"/>
    </source>
</evidence>
<organism evidence="6 7">
    <name type="scientific">Brachybacterium fresconis</name>
    <dbReference type="NCBI Taxonomy" id="173363"/>
    <lineage>
        <taxon>Bacteria</taxon>
        <taxon>Bacillati</taxon>
        <taxon>Actinomycetota</taxon>
        <taxon>Actinomycetes</taxon>
        <taxon>Micrococcales</taxon>
        <taxon>Dermabacteraceae</taxon>
        <taxon>Brachybacterium</taxon>
    </lineage>
</organism>
<dbReference type="InterPro" id="IPR013154">
    <property type="entry name" value="ADH-like_N"/>
</dbReference>
<evidence type="ECO:0000259" key="5">
    <source>
        <dbReference type="SMART" id="SM00829"/>
    </source>
</evidence>
<dbReference type="SUPFAM" id="SSF51735">
    <property type="entry name" value="NAD(P)-binding Rossmann-fold domains"/>
    <property type="match status" value="1"/>
</dbReference>
<keyword evidence="2" id="KW-0479">Metal-binding</keyword>
<dbReference type="Gene3D" id="3.40.50.720">
    <property type="entry name" value="NAD(P)-binding Rossmann-like Domain"/>
    <property type="match status" value="1"/>
</dbReference>
<evidence type="ECO:0000313" key="6">
    <source>
        <dbReference type="EMBL" id="MBP2410482.1"/>
    </source>
</evidence>
<keyword evidence="7" id="KW-1185">Reference proteome</keyword>
<dbReference type="InterPro" id="IPR011032">
    <property type="entry name" value="GroES-like_sf"/>
</dbReference>
<evidence type="ECO:0000256" key="1">
    <source>
        <dbReference type="ARBA" id="ARBA00001947"/>
    </source>
</evidence>
<evidence type="ECO:0000256" key="4">
    <source>
        <dbReference type="ARBA" id="ARBA00023002"/>
    </source>
</evidence>
<dbReference type="RefSeq" id="WP_209894205.1">
    <property type="nucleotide sequence ID" value="NZ_BAAAJV010000008.1"/>
</dbReference>
<accession>A0ABS4YNW0</accession>
<dbReference type="InterPro" id="IPR036291">
    <property type="entry name" value="NAD(P)-bd_dom_sf"/>
</dbReference>
<keyword evidence="4" id="KW-0560">Oxidoreductase</keyword>
<dbReference type="Pfam" id="PF00107">
    <property type="entry name" value="ADH_zinc_N"/>
    <property type="match status" value="1"/>
</dbReference>
<dbReference type="InterPro" id="IPR013149">
    <property type="entry name" value="ADH-like_C"/>
</dbReference>
<comment type="cofactor">
    <cofactor evidence="1">
        <name>Zn(2+)</name>
        <dbReference type="ChEBI" id="CHEBI:29105"/>
    </cofactor>
</comment>
<comment type="caution">
    <text evidence="6">The sequence shown here is derived from an EMBL/GenBank/DDBJ whole genome shotgun (WGS) entry which is preliminary data.</text>
</comment>
<dbReference type="PANTHER" id="PTHR43401">
    <property type="entry name" value="L-THREONINE 3-DEHYDROGENASE"/>
    <property type="match status" value="1"/>
</dbReference>
<dbReference type="InterPro" id="IPR020843">
    <property type="entry name" value="ER"/>
</dbReference>
<dbReference type="CDD" id="cd08261">
    <property type="entry name" value="Zn_ADH7"/>
    <property type="match status" value="1"/>
</dbReference>